<evidence type="ECO:0000256" key="1">
    <source>
        <dbReference type="SAM" id="Coils"/>
    </source>
</evidence>
<sequence>MRTLKFFLDELNMQLEKNYEGITDPKYYIWDTNTNKIIGEGNNEKDIVETIIIYNIREYNYDEITLKNLYIQTQIKHCNSIIEKQNKKIEKLKKQFLMSENEIEVLKDFCDEFGYKLNVDDNKYSITSKKSNIYIPLTNNLLKSLGYEISSEISSYKMLLDKEYLYQKFLNLARIRGVIK</sequence>
<dbReference type="SMR" id="A0A481W5I6"/>
<dbReference type="RefSeq" id="YP_010082807.1">
    <property type="nucleotide sequence ID" value="NC_055035.1"/>
</dbReference>
<dbReference type="Proteomes" id="UP000292160">
    <property type="component" value="Segment"/>
</dbReference>
<name>A0A481W5I6_9CAUD</name>
<proteinExistence type="predicted"/>
<evidence type="ECO:0000313" key="3">
    <source>
        <dbReference type="Proteomes" id="UP000292160"/>
    </source>
</evidence>
<reference evidence="2 3" key="1">
    <citation type="submission" date="2019-02" db="EMBL/GenBank/DDBJ databases">
        <title>Genomic, morphological and functional characterisation of novel bacteriophage Fnu1 capable of disrupt Fusobacterium nucleatum biofilm.</title>
        <authorList>
            <person name="Kabwe M."/>
            <person name="Brown T.L."/>
            <person name="Dashper S."/>
            <person name="Speirs L."/>
            <person name="Ku H."/>
            <person name="Petrovski S."/>
            <person name="Chan H.T."/>
            <person name="Lock P."/>
            <person name="Tucci J."/>
        </authorList>
    </citation>
    <scope>NUCLEOTIDE SEQUENCE [LARGE SCALE GENOMIC DNA]</scope>
</reference>
<keyword evidence="3" id="KW-1185">Reference proteome</keyword>
<dbReference type="KEGG" id="vg:65071815"/>
<dbReference type="GeneID" id="65071815"/>
<feature type="coiled-coil region" evidence="1">
    <location>
        <begin position="75"/>
        <end position="102"/>
    </location>
</feature>
<organism evidence="2 3">
    <name type="scientific">Fusobacterium phage Fnu1</name>
    <dbReference type="NCBI Taxonomy" id="2530024"/>
    <lineage>
        <taxon>Viruses</taxon>
        <taxon>Duplodnaviria</taxon>
        <taxon>Heunggongvirae</taxon>
        <taxon>Uroviricota</taxon>
        <taxon>Caudoviricetes</taxon>
        <taxon>Latrobevirus</taxon>
        <taxon>Latrobevirus FNU1</taxon>
    </lineage>
</organism>
<dbReference type="EMBL" id="MK554696">
    <property type="protein sequence ID" value="QBJ04124.1"/>
    <property type="molecule type" value="Genomic_DNA"/>
</dbReference>
<accession>A0A481W5I6</accession>
<protein>
    <submittedName>
        <fullName evidence="2">Uncharacterized protein</fullName>
    </submittedName>
</protein>
<keyword evidence="1" id="KW-0175">Coiled coil</keyword>
<evidence type="ECO:0000313" key="2">
    <source>
        <dbReference type="EMBL" id="QBJ04124.1"/>
    </source>
</evidence>